<keyword evidence="4 5" id="KW-0472">Membrane</keyword>
<evidence type="ECO:0000256" key="5">
    <source>
        <dbReference type="SAM" id="Phobius"/>
    </source>
</evidence>
<dbReference type="Pfam" id="PF05154">
    <property type="entry name" value="TM2"/>
    <property type="match status" value="1"/>
</dbReference>
<protein>
    <submittedName>
        <fullName evidence="7">DNAJC22</fullName>
    </submittedName>
</protein>
<dbReference type="PANTHER" id="PTHR44733">
    <property type="entry name" value="DNAJ HOMOLOG SUBFAMILY C MEMBER 22"/>
    <property type="match status" value="1"/>
</dbReference>
<evidence type="ECO:0000256" key="2">
    <source>
        <dbReference type="ARBA" id="ARBA00022692"/>
    </source>
</evidence>
<evidence type="ECO:0000256" key="1">
    <source>
        <dbReference type="ARBA" id="ARBA00004141"/>
    </source>
</evidence>
<dbReference type="PANTHER" id="PTHR44733:SF1">
    <property type="entry name" value="DNAJ HOMOLOG SUBFAMILY C MEMBER 22"/>
    <property type="match status" value="1"/>
</dbReference>
<dbReference type="GO" id="GO:0016020">
    <property type="term" value="C:membrane"/>
    <property type="evidence" value="ECO:0007669"/>
    <property type="project" value="UniProtKB-SubCell"/>
</dbReference>
<evidence type="ECO:0000256" key="4">
    <source>
        <dbReference type="ARBA" id="ARBA00023136"/>
    </source>
</evidence>
<evidence type="ECO:0000256" key="3">
    <source>
        <dbReference type="ARBA" id="ARBA00022989"/>
    </source>
</evidence>
<keyword evidence="2 5" id="KW-0812">Transmembrane</keyword>
<name>A0A8S3V3K9_MYTED</name>
<comment type="caution">
    <text evidence="7">The sequence shown here is derived from an EMBL/GenBank/DDBJ whole genome shotgun (WGS) entry which is preliminary data.</text>
</comment>
<feature type="transmembrane region" description="Helical" evidence="5">
    <location>
        <begin position="31"/>
        <end position="47"/>
    </location>
</feature>
<keyword evidence="8" id="KW-1185">Reference proteome</keyword>
<gene>
    <name evidence="7" type="ORF">MEDL_64339</name>
</gene>
<feature type="transmembrane region" description="Helical" evidence="5">
    <location>
        <begin position="83"/>
        <end position="104"/>
    </location>
</feature>
<feature type="domain" description="TM2" evidence="6">
    <location>
        <begin position="3"/>
        <end position="50"/>
    </location>
</feature>
<comment type="subcellular location">
    <subcellularLocation>
        <location evidence="1">Membrane</location>
        <topology evidence="1">Multi-pass membrane protein</topology>
    </subcellularLocation>
</comment>
<dbReference type="Proteomes" id="UP000683360">
    <property type="component" value="Unassembled WGS sequence"/>
</dbReference>
<evidence type="ECO:0000259" key="6">
    <source>
        <dbReference type="Pfam" id="PF05154"/>
    </source>
</evidence>
<sequence>MANLVVAYILWFFGGAWGLHHFYLGRDRHAFIWWSTWAGCFGLGWVRDLWRIPEYVYAANKDPGYLKDLNEKANRYPTPPFNVVRFAGEVIVGFLFGILIRICIPDDFVELFIGRVLSIIVPPFAVAIGEKPHNLTQVLPYDLNDILIVAK</sequence>
<evidence type="ECO:0000313" key="7">
    <source>
        <dbReference type="EMBL" id="CAG2252755.1"/>
    </source>
</evidence>
<dbReference type="AlphaFoldDB" id="A0A8S3V3K9"/>
<proteinExistence type="predicted"/>
<feature type="transmembrane region" description="Helical" evidence="5">
    <location>
        <begin position="6"/>
        <end position="24"/>
    </location>
</feature>
<reference evidence="7" key="1">
    <citation type="submission" date="2021-03" db="EMBL/GenBank/DDBJ databases">
        <authorList>
            <person name="Bekaert M."/>
        </authorList>
    </citation>
    <scope>NUCLEOTIDE SEQUENCE</scope>
</reference>
<dbReference type="EMBL" id="CAJPWZ010003132">
    <property type="protein sequence ID" value="CAG2252755.1"/>
    <property type="molecule type" value="Genomic_DNA"/>
</dbReference>
<dbReference type="OrthoDB" id="10262359at2759"/>
<feature type="transmembrane region" description="Helical" evidence="5">
    <location>
        <begin position="111"/>
        <end position="129"/>
    </location>
</feature>
<organism evidence="7 8">
    <name type="scientific">Mytilus edulis</name>
    <name type="common">Blue mussel</name>
    <dbReference type="NCBI Taxonomy" id="6550"/>
    <lineage>
        <taxon>Eukaryota</taxon>
        <taxon>Metazoa</taxon>
        <taxon>Spiralia</taxon>
        <taxon>Lophotrochozoa</taxon>
        <taxon>Mollusca</taxon>
        <taxon>Bivalvia</taxon>
        <taxon>Autobranchia</taxon>
        <taxon>Pteriomorphia</taxon>
        <taxon>Mytilida</taxon>
        <taxon>Mytiloidea</taxon>
        <taxon>Mytilidae</taxon>
        <taxon>Mytilinae</taxon>
        <taxon>Mytilus</taxon>
    </lineage>
</organism>
<accession>A0A8S3V3K9</accession>
<dbReference type="InterPro" id="IPR007829">
    <property type="entry name" value="TM2"/>
</dbReference>
<evidence type="ECO:0000313" key="8">
    <source>
        <dbReference type="Proteomes" id="UP000683360"/>
    </source>
</evidence>
<keyword evidence="3 5" id="KW-1133">Transmembrane helix</keyword>